<dbReference type="Gene3D" id="2.40.50.660">
    <property type="match status" value="1"/>
</dbReference>
<comment type="caution">
    <text evidence="2">The sequence shown here is derived from an EMBL/GenBank/DDBJ whole genome shotgun (WGS) entry which is preliminary data.</text>
</comment>
<evidence type="ECO:0000256" key="1">
    <source>
        <dbReference type="SAM" id="Phobius"/>
    </source>
</evidence>
<accession>A0ABW3HQD8</accession>
<feature type="transmembrane region" description="Helical" evidence="1">
    <location>
        <begin position="12"/>
        <end position="34"/>
    </location>
</feature>
<dbReference type="Pfam" id="PF10694">
    <property type="entry name" value="DUF2500"/>
    <property type="match status" value="1"/>
</dbReference>
<evidence type="ECO:0000313" key="3">
    <source>
        <dbReference type="Proteomes" id="UP001596989"/>
    </source>
</evidence>
<name>A0ABW3HQD8_9BACL</name>
<keyword evidence="3" id="KW-1185">Reference proteome</keyword>
<evidence type="ECO:0000313" key="2">
    <source>
        <dbReference type="EMBL" id="MFD0959740.1"/>
    </source>
</evidence>
<dbReference type="EMBL" id="JBHTJZ010000011">
    <property type="protein sequence ID" value="MFD0959740.1"/>
    <property type="molecule type" value="Genomic_DNA"/>
</dbReference>
<dbReference type="Proteomes" id="UP001596989">
    <property type="component" value="Unassembled WGS sequence"/>
</dbReference>
<protein>
    <submittedName>
        <fullName evidence="2">DUF2500 domain-containing protein</fullName>
    </submittedName>
</protein>
<keyword evidence="1" id="KW-0472">Membrane</keyword>
<dbReference type="RefSeq" id="WP_377563981.1">
    <property type="nucleotide sequence ID" value="NZ_JBHTJZ010000011.1"/>
</dbReference>
<dbReference type="InterPro" id="IPR019635">
    <property type="entry name" value="DUF2500"/>
</dbReference>
<reference evidence="3" key="1">
    <citation type="journal article" date="2019" name="Int. J. Syst. Evol. Microbiol.">
        <title>The Global Catalogue of Microorganisms (GCM) 10K type strain sequencing project: providing services to taxonomists for standard genome sequencing and annotation.</title>
        <authorList>
            <consortium name="The Broad Institute Genomics Platform"/>
            <consortium name="The Broad Institute Genome Sequencing Center for Infectious Disease"/>
            <person name="Wu L."/>
            <person name="Ma J."/>
        </authorList>
    </citation>
    <scope>NUCLEOTIDE SEQUENCE [LARGE SCALE GENOMIC DNA]</scope>
    <source>
        <strain evidence="3">CCUG 59129</strain>
    </source>
</reference>
<keyword evidence="1" id="KW-1133">Transmembrane helix</keyword>
<organism evidence="2 3">
    <name type="scientific">Paenibacillus chungangensis</name>
    <dbReference type="NCBI Taxonomy" id="696535"/>
    <lineage>
        <taxon>Bacteria</taxon>
        <taxon>Bacillati</taxon>
        <taxon>Bacillota</taxon>
        <taxon>Bacilli</taxon>
        <taxon>Bacillales</taxon>
        <taxon>Paenibacillaceae</taxon>
        <taxon>Paenibacillus</taxon>
    </lineage>
</organism>
<keyword evidence="1" id="KW-0812">Transmembrane</keyword>
<proteinExistence type="predicted"/>
<gene>
    <name evidence="2" type="ORF">ACFQ2I_10095</name>
</gene>
<sequence>MGFGPFGGGFGSAFSLFQVMFFLVFGVIIVMFVMNAVKYFRNASAPQESTFARIVSKRTEVRSSSNHHHHHDHVHMGSSSRTYYYITLEFDNGSRKEYLDVKGLYGLVVEGDSGYAAVKGDWIIAFQRQAGEQPGSGNGSGY</sequence>